<dbReference type="STRING" id="428993.SAMN06296058_1226"/>
<evidence type="ECO:0000256" key="1">
    <source>
        <dbReference type="SAM" id="MobiDB-lite"/>
    </source>
</evidence>
<dbReference type="AlphaFoldDB" id="A0A1T5JZZ1"/>
<feature type="compositionally biased region" description="Basic and acidic residues" evidence="1">
    <location>
        <begin position="95"/>
        <end position="122"/>
    </location>
</feature>
<dbReference type="Proteomes" id="UP000190341">
    <property type="component" value="Unassembled WGS sequence"/>
</dbReference>
<dbReference type="OrthoDB" id="5966765at2"/>
<keyword evidence="2" id="KW-0732">Signal</keyword>
<keyword evidence="4" id="KW-1185">Reference proteome</keyword>
<feature type="compositionally biased region" description="Gly residues" evidence="1">
    <location>
        <begin position="39"/>
        <end position="52"/>
    </location>
</feature>
<organism evidence="3 4">
    <name type="scientific">Pseudoxanthomonas indica</name>
    <dbReference type="NCBI Taxonomy" id="428993"/>
    <lineage>
        <taxon>Bacteria</taxon>
        <taxon>Pseudomonadati</taxon>
        <taxon>Pseudomonadota</taxon>
        <taxon>Gammaproteobacteria</taxon>
        <taxon>Lysobacterales</taxon>
        <taxon>Lysobacteraceae</taxon>
        <taxon>Pseudoxanthomonas</taxon>
    </lineage>
</organism>
<proteinExistence type="predicted"/>
<evidence type="ECO:0008006" key="5">
    <source>
        <dbReference type="Google" id="ProtNLM"/>
    </source>
</evidence>
<feature type="compositionally biased region" description="Basic and acidic residues" evidence="1">
    <location>
        <begin position="76"/>
        <end position="86"/>
    </location>
</feature>
<protein>
    <recommendedName>
        <fullName evidence="5">DUF4124 domain-containing protein</fullName>
    </recommendedName>
</protein>
<evidence type="ECO:0000256" key="2">
    <source>
        <dbReference type="SAM" id="SignalP"/>
    </source>
</evidence>
<evidence type="ECO:0000313" key="4">
    <source>
        <dbReference type="Proteomes" id="UP000190341"/>
    </source>
</evidence>
<feature type="chain" id="PRO_5012752769" description="DUF4124 domain-containing protein" evidence="2">
    <location>
        <begin position="23"/>
        <end position="149"/>
    </location>
</feature>
<name>A0A1T5JZZ1_9GAMM</name>
<feature type="signal peptide" evidence="2">
    <location>
        <begin position="1"/>
        <end position="22"/>
    </location>
</feature>
<sequence>MHRTLSTFLSAGFLAIASVVGAAALQAQEYGGPPPGSHGQQGQGGSSQGQGQGNRPRANFPRADSRESSHNSLSDSVRRVQQREPGVRVLSAERVPFDGRDINRIKYVDERGRVRYMDDAGNSRRRNVQRSDSDDSAPPSPRGDNPSHP</sequence>
<dbReference type="RefSeq" id="WP_079723544.1">
    <property type="nucleotide sequence ID" value="NZ_BMCL01000002.1"/>
</dbReference>
<dbReference type="EMBL" id="FUZV01000001">
    <property type="protein sequence ID" value="SKC56860.1"/>
    <property type="molecule type" value="Genomic_DNA"/>
</dbReference>
<gene>
    <name evidence="3" type="ORF">SAMN06296058_1226</name>
</gene>
<feature type="region of interest" description="Disordered" evidence="1">
    <location>
        <begin position="28"/>
        <end position="149"/>
    </location>
</feature>
<reference evidence="3 4" key="1">
    <citation type="submission" date="2017-02" db="EMBL/GenBank/DDBJ databases">
        <authorList>
            <person name="Peterson S.W."/>
        </authorList>
    </citation>
    <scope>NUCLEOTIDE SEQUENCE [LARGE SCALE GENOMIC DNA]</scope>
    <source>
        <strain evidence="3 4">P15</strain>
    </source>
</reference>
<evidence type="ECO:0000313" key="3">
    <source>
        <dbReference type="EMBL" id="SKC56860.1"/>
    </source>
</evidence>
<accession>A0A1T5JZZ1</accession>